<evidence type="ECO:0000256" key="8">
    <source>
        <dbReference type="ARBA" id="ARBA00023125"/>
    </source>
</evidence>
<dbReference type="SMART" id="SM00355">
    <property type="entry name" value="ZnF_C2H2"/>
    <property type="match status" value="8"/>
</dbReference>
<evidence type="ECO:0000256" key="5">
    <source>
        <dbReference type="ARBA" id="ARBA00022771"/>
    </source>
</evidence>
<dbReference type="PROSITE" id="PS50097">
    <property type="entry name" value="BTB"/>
    <property type="match status" value="1"/>
</dbReference>
<dbReference type="HOGENOM" id="CLU_014896_0_0_1"/>
<dbReference type="InterPro" id="IPR050457">
    <property type="entry name" value="ZnFinger_BTB_dom_contain"/>
</dbReference>
<feature type="domain" description="BTB" evidence="13">
    <location>
        <begin position="39"/>
        <end position="104"/>
    </location>
</feature>
<feature type="domain" description="C2H2-type" evidence="14">
    <location>
        <begin position="498"/>
        <end position="525"/>
    </location>
</feature>
<dbReference type="FunFam" id="3.30.160.60:FF:002780">
    <property type="entry name" value="Protein CBR-EOR-1"/>
    <property type="match status" value="1"/>
</dbReference>
<name>E0VAK0_PEDHC</name>
<comment type="subcellular location">
    <subcellularLocation>
        <location evidence="1">Nucleus</location>
    </subcellularLocation>
</comment>
<evidence type="ECO:0000313" key="15">
    <source>
        <dbReference type="EMBL" id="EEB10406.1"/>
    </source>
</evidence>
<dbReference type="CDD" id="cd14733">
    <property type="entry name" value="BACK"/>
    <property type="match status" value="1"/>
</dbReference>
<dbReference type="SMART" id="SM00225">
    <property type="entry name" value="BTB"/>
    <property type="match status" value="1"/>
</dbReference>
<dbReference type="RefSeq" id="XP_002423144.1">
    <property type="nucleotide sequence ID" value="XM_002423099.1"/>
</dbReference>
<reference evidence="16" key="3">
    <citation type="submission" date="2020-05" db="UniProtKB">
        <authorList>
            <consortium name="EnsemblMetazoa"/>
        </authorList>
    </citation>
    <scope>IDENTIFICATION</scope>
    <source>
        <strain evidence="16">USDA</strain>
    </source>
</reference>
<dbReference type="AlphaFoldDB" id="E0VAK0"/>
<dbReference type="PANTHER" id="PTHR46105:SF28">
    <property type="entry name" value="ZINC FINGER PROTEIN 37-LIKE"/>
    <property type="match status" value="1"/>
</dbReference>
<feature type="domain" description="C2H2-type" evidence="14">
    <location>
        <begin position="468"/>
        <end position="497"/>
    </location>
</feature>
<evidence type="ECO:0000256" key="12">
    <source>
        <dbReference type="SAM" id="MobiDB-lite"/>
    </source>
</evidence>
<dbReference type="GO" id="GO:0008270">
    <property type="term" value="F:zinc ion binding"/>
    <property type="evidence" value="ECO:0007669"/>
    <property type="project" value="UniProtKB-KW"/>
</dbReference>
<evidence type="ECO:0000256" key="11">
    <source>
        <dbReference type="PROSITE-ProRule" id="PRU00042"/>
    </source>
</evidence>
<dbReference type="Pfam" id="PF00096">
    <property type="entry name" value="zf-C2H2"/>
    <property type="match status" value="1"/>
</dbReference>
<evidence type="ECO:0000256" key="9">
    <source>
        <dbReference type="ARBA" id="ARBA00023163"/>
    </source>
</evidence>
<dbReference type="VEuPathDB" id="VectorBase:PHUM040000"/>
<evidence type="ECO:0000256" key="4">
    <source>
        <dbReference type="ARBA" id="ARBA00022737"/>
    </source>
</evidence>
<dbReference type="InterPro" id="IPR036236">
    <property type="entry name" value="Znf_C2H2_sf"/>
</dbReference>
<keyword evidence="4" id="KW-0677">Repeat</keyword>
<keyword evidence="3" id="KW-0479">Metal-binding</keyword>
<dbReference type="KEGG" id="phu:Phum_PHUM040000"/>
<keyword evidence="9" id="KW-0804">Transcription</keyword>
<dbReference type="GO" id="GO:0000978">
    <property type="term" value="F:RNA polymerase II cis-regulatory region sequence-specific DNA binding"/>
    <property type="evidence" value="ECO:0007669"/>
    <property type="project" value="TreeGrafter"/>
</dbReference>
<sequence length="687" mass="78635">MSTGQINVCESNSMSFTHNQHSSAILEKLRLQREAGKFCDVVLYVEDQKFYLHRNILSSFSPYFESIFQSKKSAIEKFNITCQSSKIFQCFVNYMYTGTIIINNTNATEMFKLAHHLQVSKLKLHCAEYFERYLNLQNCLNVKHMADVYNMPLLSKYASNYIRNHLDDILNSSEILELDINVKKREMQLKSVLKLVKWMEINVQHITEIIENESLFVISEVSLYLLLNHLNENGLSIDKFLTVYDALSQKYDYLQNEKEMENTGTVCKLLRANPIARLAALRSALVARMRKNGSEKFLKKKEASDCEGDTTELYLKCHLCNHFSNDTTSLEQHLSLVHSRDVTYKCGVCGFVCQWNNLYFQHIKGHFPGPPYKCDSCDFTNEKLNSILTHRSVHAQGKIHRCPHCNFRSKSQANILVHSKCHFTQYQSMDKIGPSITDRPYVCDLCGFSSKYLSHLIAHKRIHSGDIYRCSYPHCKYTTAKKSQLLSHGKSHQGVRPHCCNICGRGFLEKSHLVRHERIHLEEKPFKCLECDYASSRRDKLKEHQARHHGDNASAKVPYKARSNKKPNQVLIKGFNESNNTRMHQSSNGNEVTTDVISQNHNMTSSNINAYTGFTNNESHVQNVSTPTSASLDFHHQQILNTGNSTRVKDHGTPGAIGTMTNQTSGQVVQTSGHQMNEYPTALMSLF</sequence>
<keyword evidence="7" id="KW-0805">Transcription regulation</keyword>
<dbReference type="InParanoid" id="E0VAK0"/>
<dbReference type="PROSITE" id="PS50157">
    <property type="entry name" value="ZINC_FINGER_C2H2_2"/>
    <property type="match status" value="4"/>
</dbReference>
<dbReference type="GeneID" id="8232458"/>
<reference evidence="15" key="1">
    <citation type="submission" date="2007-04" db="EMBL/GenBank/DDBJ databases">
        <title>Annotation of Pediculus humanus corporis strain USDA.</title>
        <authorList>
            <person name="Kirkness E."/>
            <person name="Hannick L."/>
            <person name="Hass B."/>
            <person name="Bruggner R."/>
            <person name="Lawson D."/>
            <person name="Bidwell S."/>
            <person name="Joardar V."/>
            <person name="Caler E."/>
            <person name="Walenz B."/>
            <person name="Inman J."/>
            <person name="Schobel S."/>
            <person name="Galinsky K."/>
            <person name="Amedeo P."/>
            <person name="Strausberg R."/>
        </authorList>
    </citation>
    <scope>NUCLEOTIDE SEQUENCE</scope>
    <source>
        <strain evidence="15">USDA</strain>
    </source>
</reference>
<dbReference type="GO" id="GO:0000981">
    <property type="term" value="F:DNA-binding transcription factor activity, RNA polymerase II-specific"/>
    <property type="evidence" value="ECO:0007669"/>
    <property type="project" value="TreeGrafter"/>
</dbReference>
<dbReference type="InterPro" id="IPR000210">
    <property type="entry name" value="BTB/POZ_dom"/>
</dbReference>
<dbReference type="InterPro" id="IPR011333">
    <property type="entry name" value="SKP1/BTB/POZ_sf"/>
</dbReference>
<dbReference type="eggNOG" id="KOG1721">
    <property type="taxonomic scope" value="Eukaryota"/>
</dbReference>
<evidence type="ECO:0000259" key="13">
    <source>
        <dbReference type="PROSITE" id="PS50097"/>
    </source>
</evidence>
<dbReference type="Gene3D" id="3.30.710.10">
    <property type="entry name" value="Potassium Channel Kv1.1, Chain A"/>
    <property type="match status" value="1"/>
</dbReference>
<dbReference type="CTD" id="8232458"/>
<dbReference type="OMA" id="LEACCEF"/>
<dbReference type="Proteomes" id="UP000009046">
    <property type="component" value="Unassembled WGS sequence"/>
</dbReference>
<dbReference type="EMBL" id="AAZO01000469">
    <property type="status" value="NOT_ANNOTATED_CDS"/>
    <property type="molecule type" value="Genomic_DNA"/>
</dbReference>
<feature type="domain" description="C2H2-type" evidence="14">
    <location>
        <begin position="526"/>
        <end position="553"/>
    </location>
</feature>
<dbReference type="Pfam" id="PF00651">
    <property type="entry name" value="BTB"/>
    <property type="match status" value="1"/>
</dbReference>
<accession>E0VAK0</accession>
<keyword evidence="6" id="KW-0862">Zinc</keyword>
<evidence type="ECO:0000256" key="7">
    <source>
        <dbReference type="ARBA" id="ARBA00023015"/>
    </source>
</evidence>
<keyword evidence="8" id="KW-0238">DNA-binding</keyword>
<evidence type="ECO:0000313" key="17">
    <source>
        <dbReference type="Proteomes" id="UP000009046"/>
    </source>
</evidence>
<feature type="domain" description="C2H2-type" evidence="14">
    <location>
        <begin position="441"/>
        <end position="468"/>
    </location>
</feature>
<dbReference type="PROSITE" id="PS00028">
    <property type="entry name" value="ZINC_FINGER_C2H2_1"/>
    <property type="match status" value="1"/>
</dbReference>
<gene>
    <name evidence="16" type="primary">8232458</name>
    <name evidence="15" type="ORF">Phum_PHUM040000</name>
</gene>
<evidence type="ECO:0000256" key="2">
    <source>
        <dbReference type="ARBA" id="ARBA00006991"/>
    </source>
</evidence>
<reference evidence="15" key="2">
    <citation type="submission" date="2007-04" db="EMBL/GenBank/DDBJ databases">
        <title>The genome of the human body louse.</title>
        <authorList>
            <consortium name="The Human Body Louse Genome Consortium"/>
            <person name="Kirkness E."/>
            <person name="Walenz B."/>
            <person name="Hass B."/>
            <person name="Bruggner R."/>
            <person name="Strausberg R."/>
        </authorList>
    </citation>
    <scope>NUCLEOTIDE SEQUENCE</scope>
    <source>
        <strain evidence="15">USDA</strain>
    </source>
</reference>
<protein>
    <submittedName>
        <fullName evidence="15 16">Zinc finger protein, putative</fullName>
    </submittedName>
</protein>
<dbReference type="FunFam" id="3.30.160.60:FF:001370">
    <property type="entry name" value="Zinc finger protein"/>
    <property type="match status" value="1"/>
</dbReference>
<keyword evidence="5 11" id="KW-0863">Zinc-finger</keyword>
<dbReference type="SUPFAM" id="SSF54695">
    <property type="entry name" value="POZ domain"/>
    <property type="match status" value="1"/>
</dbReference>
<evidence type="ECO:0000256" key="1">
    <source>
        <dbReference type="ARBA" id="ARBA00004123"/>
    </source>
</evidence>
<dbReference type="PANTHER" id="PTHR46105">
    <property type="entry name" value="AGAP004733-PA"/>
    <property type="match status" value="1"/>
</dbReference>
<feature type="region of interest" description="Disordered" evidence="12">
    <location>
        <begin position="543"/>
        <end position="562"/>
    </location>
</feature>
<dbReference type="InterPro" id="IPR013087">
    <property type="entry name" value="Znf_C2H2_type"/>
</dbReference>
<dbReference type="GO" id="GO:0005634">
    <property type="term" value="C:nucleus"/>
    <property type="evidence" value="ECO:0007669"/>
    <property type="project" value="UniProtKB-SubCell"/>
</dbReference>
<evidence type="ECO:0000256" key="10">
    <source>
        <dbReference type="ARBA" id="ARBA00023242"/>
    </source>
</evidence>
<dbReference type="FunFam" id="3.30.160.60:FF:001967">
    <property type="entry name" value="Ras-responsive element-binding protein"/>
    <property type="match status" value="1"/>
</dbReference>
<dbReference type="SUPFAM" id="SSF57667">
    <property type="entry name" value="beta-beta-alpha zinc fingers"/>
    <property type="match status" value="4"/>
</dbReference>
<dbReference type="CDD" id="cd18186">
    <property type="entry name" value="BTB_POZ_ZBTB_KLHL-like"/>
    <property type="match status" value="1"/>
</dbReference>
<comment type="similarity">
    <text evidence="2">Belongs to the krueppel C2H2-type zinc-finger protein family.</text>
</comment>
<keyword evidence="17" id="KW-1185">Reference proteome</keyword>
<dbReference type="OrthoDB" id="6077919at2759"/>
<dbReference type="Gene3D" id="1.25.40.420">
    <property type="match status" value="1"/>
</dbReference>
<dbReference type="EnsemblMetazoa" id="PHUM040000-RA">
    <property type="protein sequence ID" value="PHUM040000-PA"/>
    <property type="gene ID" value="PHUM040000"/>
</dbReference>
<dbReference type="EMBL" id="DS235008">
    <property type="protein sequence ID" value="EEB10406.1"/>
    <property type="molecule type" value="Genomic_DNA"/>
</dbReference>
<proteinExistence type="inferred from homology"/>
<keyword evidence="10" id="KW-0539">Nucleus</keyword>
<evidence type="ECO:0000259" key="14">
    <source>
        <dbReference type="PROSITE" id="PS50157"/>
    </source>
</evidence>
<dbReference type="Gene3D" id="3.30.160.60">
    <property type="entry name" value="Classic Zinc Finger"/>
    <property type="match status" value="5"/>
</dbReference>
<organism>
    <name type="scientific">Pediculus humanus subsp. corporis</name>
    <name type="common">Body louse</name>
    <dbReference type="NCBI Taxonomy" id="121224"/>
    <lineage>
        <taxon>Eukaryota</taxon>
        <taxon>Metazoa</taxon>
        <taxon>Ecdysozoa</taxon>
        <taxon>Arthropoda</taxon>
        <taxon>Hexapoda</taxon>
        <taxon>Insecta</taxon>
        <taxon>Pterygota</taxon>
        <taxon>Neoptera</taxon>
        <taxon>Paraneoptera</taxon>
        <taxon>Psocodea</taxon>
        <taxon>Troctomorpha</taxon>
        <taxon>Phthiraptera</taxon>
        <taxon>Anoplura</taxon>
        <taxon>Pediculidae</taxon>
        <taxon>Pediculus</taxon>
    </lineage>
</organism>
<evidence type="ECO:0000256" key="3">
    <source>
        <dbReference type="ARBA" id="ARBA00022723"/>
    </source>
</evidence>
<evidence type="ECO:0000256" key="6">
    <source>
        <dbReference type="ARBA" id="ARBA00022833"/>
    </source>
</evidence>
<evidence type="ECO:0000313" key="16">
    <source>
        <dbReference type="EnsemblMetazoa" id="PHUM040000-PA"/>
    </source>
</evidence>